<evidence type="ECO:0000313" key="3">
    <source>
        <dbReference type="Proteomes" id="UP000770889"/>
    </source>
</evidence>
<reference evidence="2 3" key="1">
    <citation type="submission" date="2021-05" db="EMBL/GenBank/DDBJ databases">
        <title>Genetic and Functional Diversity in Clade A Lucinid endosymbionts from the Bahamas.</title>
        <authorList>
            <person name="Giani N.M."/>
            <person name="Engel A.S."/>
            <person name="Campbell B.J."/>
        </authorList>
    </citation>
    <scope>NUCLEOTIDE SEQUENCE [LARGE SCALE GENOMIC DNA]</scope>
    <source>
        <strain evidence="2">LUC16012Gg_MoonRockCtena</strain>
    </source>
</reference>
<protein>
    <submittedName>
        <fullName evidence="2">Outer membrane beta-barrel protein</fullName>
    </submittedName>
</protein>
<evidence type="ECO:0000256" key="1">
    <source>
        <dbReference type="SAM" id="SignalP"/>
    </source>
</evidence>
<dbReference type="InterPro" id="IPR011250">
    <property type="entry name" value="OMP/PagP_B-barrel"/>
</dbReference>
<evidence type="ECO:0000313" key="2">
    <source>
        <dbReference type="EMBL" id="MBT2987956.1"/>
    </source>
</evidence>
<proteinExistence type="predicted"/>
<keyword evidence="1" id="KW-0732">Signal</keyword>
<dbReference type="Proteomes" id="UP000770889">
    <property type="component" value="Unassembled WGS sequence"/>
</dbReference>
<gene>
    <name evidence="2" type="ORF">KME65_03240</name>
</gene>
<dbReference type="AlphaFoldDB" id="A0A944M4N7"/>
<sequence>MHRLIILTVWLILAAGSSSLLAGNDLEFAPFAGHRFGGSFEFDSDYSRMDIDNSTDWGFTISQAASDSARYEFLYSHQDSSLADTTDPNNAFGLDIHYVHLGGTVDVHTLNYHEEKITPYITGGLGMTIMNPSHRGYDDETRFSLSVGGGLKWYPTERLGIRFEMRGYSTLIDSNETLFCDAGCNLQIEGDAFPQFETNLGLIFSF</sequence>
<name>A0A944M4N7_9GAMM</name>
<organism evidence="2 3">
    <name type="scientific">Candidatus Thiodiazotropha taylori</name>
    <dbReference type="NCBI Taxonomy" id="2792791"/>
    <lineage>
        <taxon>Bacteria</taxon>
        <taxon>Pseudomonadati</taxon>
        <taxon>Pseudomonadota</taxon>
        <taxon>Gammaproteobacteria</taxon>
        <taxon>Chromatiales</taxon>
        <taxon>Sedimenticolaceae</taxon>
        <taxon>Candidatus Thiodiazotropha</taxon>
    </lineage>
</organism>
<dbReference type="SUPFAM" id="SSF56925">
    <property type="entry name" value="OMPA-like"/>
    <property type="match status" value="1"/>
</dbReference>
<accession>A0A944M4N7</accession>
<dbReference type="Gene3D" id="2.40.160.20">
    <property type="match status" value="1"/>
</dbReference>
<feature type="chain" id="PRO_5037185117" evidence="1">
    <location>
        <begin position="23"/>
        <end position="206"/>
    </location>
</feature>
<feature type="signal peptide" evidence="1">
    <location>
        <begin position="1"/>
        <end position="22"/>
    </location>
</feature>
<dbReference type="EMBL" id="JAHHGM010000002">
    <property type="protein sequence ID" value="MBT2987956.1"/>
    <property type="molecule type" value="Genomic_DNA"/>
</dbReference>
<comment type="caution">
    <text evidence="2">The sequence shown here is derived from an EMBL/GenBank/DDBJ whole genome shotgun (WGS) entry which is preliminary data.</text>
</comment>